<organism evidence="3 4">
    <name type="scientific">Streptomyces amakusaensis</name>
    <dbReference type="NCBI Taxonomy" id="67271"/>
    <lineage>
        <taxon>Bacteria</taxon>
        <taxon>Bacillati</taxon>
        <taxon>Actinomycetota</taxon>
        <taxon>Actinomycetes</taxon>
        <taxon>Kitasatosporales</taxon>
        <taxon>Streptomycetaceae</taxon>
        <taxon>Streptomyces</taxon>
    </lineage>
</organism>
<reference evidence="4" key="1">
    <citation type="journal article" date="2019" name="Int. J. Syst. Evol. Microbiol.">
        <title>The Global Catalogue of Microorganisms (GCM) 10K type strain sequencing project: providing services to taxonomists for standard genome sequencing and annotation.</title>
        <authorList>
            <consortium name="The Broad Institute Genomics Platform"/>
            <consortium name="The Broad Institute Genome Sequencing Center for Infectious Disease"/>
            <person name="Wu L."/>
            <person name="Ma J."/>
        </authorList>
    </citation>
    <scope>NUCLEOTIDE SEQUENCE [LARGE SCALE GENOMIC DNA]</scope>
    <source>
        <strain evidence="4">PCU 266</strain>
    </source>
</reference>
<dbReference type="Pfam" id="PF04149">
    <property type="entry name" value="DUF397"/>
    <property type="match status" value="1"/>
</dbReference>
<evidence type="ECO:0000256" key="1">
    <source>
        <dbReference type="SAM" id="MobiDB-lite"/>
    </source>
</evidence>
<dbReference type="InterPro" id="IPR007278">
    <property type="entry name" value="DUF397"/>
</dbReference>
<protein>
    <submittedName>
        <fullName evidence="3">DUF397 domain-containing protein</fullName>
    </submittedName>
</protein>
<accession>A0ABW0AFS8</accession>
<sequence length="71" mass="7420">MTSEFDPQAAVWVKSTHSGPEGGTCIEWVPAHASVTGTVPVRDSKRPTGPVLMVSTPAFAGLVTLARTITL</sequence>
<evidence type="ECO:0000313" key="4">
    <source>
        <dbReference type="Proteomes" id="UP001596160"/>
    </source>
</evidence>
<feature type="region of interest" description="Disordered" evidence="1">
    <location>
        <begin position="1"/>
        <end position="21"/>
    </location>
</feature>
<evidence type="ECO:0000313" key="3">
    <source>
        <dbReference type="EMBL" id="MFC5151801.1"/>
    </source>
</evidence>
<dbReference type="RefSeq" id="WP_344476330.1">
    <property type="nucleotide sequence ID" value="NZ_BAAASB010000006.1"/>
</dbReference>
<comment type="caution">
    <text evidence="3">The sequence shown here is derived from an EMBL/GenBank/DDBJ whole genome shotgun (WGS) entry which is preliminary data.</text>
</comment>
<name>A0ABW0AFS8_9ACTN</name>
<proteinExistence type="predicted"/>
<evidence type="ECO:0000259" key="2">
    <source>
        <dbReference type="Pfam" id="PF04149"/>
    </source>
</evidence>
<dbReference type="Proteomes" id="UP001596160">
    <property type="component" value="Unassembled WGS sequence"/>
</dbReference>
<keyword evidence="4" id="KW-1185">Reference proteome</keyword>
<gene>
    <name evidence="3" type="ORF">ACFPRH_08650</name>
</gene>
<dbReference type="EMBL" id="JBHSKP010000004">
    <property type="protein sequence ID" value="MFC5151801.1"/>
    <property type="molecule type" value="Genomic_DNA"/>
</dbReference>
<feature type="domain" description="DUF397" evidence="2">
    <location>
        <begin position="10"/>
        <end position="66"/>
    </location>
</feature>